<dbReference type="Gene3D" id="1.10.510.40">
    <property type="match status" value="1"/>
</dbReference>
<comment type="similarity">
    <text evidence="2">Belongs to the IucA/IucC family.</text>
</comment>
<dbReference type="Proteomes" id="UP000183015">
    <property type="component" value="Unassembled WGS sequence"/>
</dbReference>
<name>A0A1H7KP83_STRJI</name>
<proteinExistence type="inferred from homology"/>
<dbReference type="EMBL" id="FOAZ01000004">
    <property type="protein sequence ID" value="SEK88374.1"/>
    <property type="molecule type" value="Genomic_DNA"/>
</dbReference>
<organism evidence="6 7">
    <name type="scientific">Streptacidiphilus jiangxiensis</name>
    <dbReference type="NCBI Taxonomy" id="235985"/>
    <lineage>
        <taxon>Bacteria</taxon>
        <taxon>Bacillati</taxon>
        <taxon>Actinomycetota</taxon>
        <taxon>Actinomycetes</taxon>
        <taxon>Kitasatosporales</taxon>
        <taxon>Streptomycetaceae</taxon>
        <taxon>Streptacidiphilus</taxon>
    </lineage>
</organism>
<dbReference type="PANTHER" id="PTHR34384">
    <property type="entry name" value="L-2,3-DIAMINOPROPANOATE--CITRATE LIGASE"/>
    <property type="match status" value="1"/>
</dbReference>
<dbReference type="GO" id="GO:0019290">
    <property type="term" value="P:siderophore biosynthetic process"/>
    <property type="evidence" value="ECO:0007669"/>
    <property type="project" value="InterPro"/>
</dbReference>
<feature type="compositionally biased region" description="Basic and acidic residues" evidence="3">
    <location>
        <begin position="165"/>
        <end position="180"/>
    </location>
</feature>
<evidence type="ECO:0000259" key="4">
    <source>
        <dbReference type="Pfam" id="PF04183"/>
    </source>
</evidence>
<dbReference type="InterPro" id="IPR022770">
    <property type="entry name" value="IucA/IucC-like_C"/>
</dbReference>
<evidence type="ECO:0000259" key="5">
    <source>
        <dbReference type="Pfam" id="PF06276"/>
    </source>
</evidence>
<dbReference type="InterPro" id="IPR037455">
    <property type="entry name" value="LucA/IucC-like"/>
</dbReference>
<dbReference type="PANTHER" id="PTHR34384:SF5">
    <property type="entry name" value="L-2,3-DIAMINOPROPANOATE--CITRATE LIGASE"/>
    <property type="match status" value="1"/>
</dbReference>
<gene>
    <name evidence="6" type="ORF">SAMN05414137_104132</name>
</gene>
<evidence type="ECO:0000313" key="7">
    <source>
        <dbReference type="Proteomes" id="UP000183015"/>
    </source>
</evidence>
<dbReference type="eggNOG" id="COG4264">
    <property type="taxonomic scope" value="Bacteria"/>
</dbReference>
<comment type="pathway">
    <text evidence="1">Siderophore biosynthesis.</text>
</comment>
<feature type="compositionally biased region" description="Gly residues" evidence="3">
    <location>
        <begin position="17"/>
        <end position="28"/>
    </location>
</feature>
<feature type="domain" description="Aerobactin siderophore biosynthesis IucA/IucC N-terminal" evidence="4">
    <location>
        <begin position="185"/>
        <end position="335"/>
    </location>
</feature>
<evidence type="ECO:0000256" key="3">
    <source>
        <dbReference type="SAM" id="MobiDB-lite"/>
    </source>
</evidence>
<accession>A0A1H7KP83</accession>
<dbReference type="STRING" id="235985.SAMN05414137_104132"/>
<sequence>MHGGGATRTDMASSGAASGGAASGGSESGGAASDGPVTAPVPAVAVVDGGTAWQGWAPGEAEAGTALLNCLVRELAEPRRGGASGYRLTGTGRTLSVGQGRWPQPPLAVDGVPVPGFDALLALVEDEARARTGMDNATLAAEIRDSRDVVATLLAARASTTPASHEGDRSDPGDRHEQHDPYDLYLRSEQALLAGHRYHPAPKTRGGGVPESWLPYAAEAGARFPLTLLGVREDLLGGEGSTGAVDALWGDAAPPGYRVLPAHPWQLDLLRTGPTSAPAQAAFADGRLRVLGRTEELVHATSSLRTVYLPDADLALKFSLEVRITNDIRRLWLRDLRWLRPVDEVLASLPIAPLVLADQGYRTLAGHGEDGWEAYAVLQREGFARRLRPGLTPLLAAGVSEGFAGNPLDGLTAEQAFVWWLRYVELLAPPALDALRDHGVVLECHLQNVLVAVDGEGRPEQVLFRDHEGVKLTVERHGALLSRFGPDVPNPGVTAAKGRDRLLYCLVVNNLSEIAGAITARHPSLADELWPAARRLLTGLGDHAAHAAHAAHADYADVLDVPHIPGKTNLLLRWLDADGGDSTYTPLPNPLAR</sequence>
<dbReference type="InterPro" id="IPR007310">
    <property type="entry name" value="Aerobactin_biosyn_IucA/IucC_N"/>
</dbReference>
<dbReference type="Pfam" id="PF06276">
    <property type="entry name" value="FhuF"/>
    <property type="match status" value="1"/>
</dbReference>
<feature type="region of interest" description="Disordered" evidence="3">
    <location>
        <begin position="1"/>
        <end position="36"/>
    </location>
</feature>
<evidence type="ECO:0000256" key="1">
    <source>
        <dbReference type="ARBA" id="ARBA00004924"/>
    </source>
</evidence>
<feature type="region of interest" description="Disordered" evidence="3">
    <location>
        <begin position="156"/>
        <end position="180"/>
    </location>
</feature>
<dbReference type="GO" id="GO:0016881">
    <property type="term" value="F:acid-amino acid ligase activity"/>
    <property type="evidence" value="ECO:0007669"/>
    <property type="project" value="UniProtKB-ARBA"/>
</dbReference>
<protein>
    <submittedName>
        <fullName evidence="6">Siderophore synthetase component</fullName>
    </submittedName>
</protein>
<reference evidence="7" key="1">
    <citation type="submission" date="2016-10" db="EMBL/GenBank/DDBJ databases">
        <authorList>
            <person name="Varghese N."/>
        </authorList>
    </citation>
    <scope>NUCLEOTIDE SEQUENCE [LARGE SCALE GENOMIC DNA]</scope>
    <source>
        <strain evidence="7">DSM 45096 / BCRC 16803 / CGMCC 4.1857 / CIP 109030 / JCM 12277 / KCTC 19219 / NBRC 100920 / 33214</strain>
    </source>
</reference>
<evidence type="ECO:0000256" key="2">
    <source>
        <dbReference type="ARBA" id="ARBA00007832"/>
    </source>
</evidence>
<feature type="domain" description="Aerobactin siderophore biosynthesis IucA/IucC-like C-terminal" evidence="5">
    <location>
        <begin position="419"/>
        <end position="580"/>
    </location>
</feature>
<dbReference type="Pfam" id="PF04183">
    <property type="entry name" value="IucA_IucC"/>
    <property type="match status" value="1"/>
</dbReference>
<dbReference type="AlphaFoldDB" id="A0A1H7KP83"/>
<evidence type="ECO:0000313" key="6">
    <source>
        <dbReference type="EMBL" id="SEK88374.1"/>
    </source>
</evidence>
<keyword evidence="7" id="KW-1185">Reference proteome</keyword>